<proteinExistence type="predicted"/>
<gene>
    <name evidence="1" type="ORF">BpHYR1_011608</name>
</gene>
<accession>A0A3M7QBA7</accession>
<dbReference type="AlphaFoldDB" id="A0A3M7QBA7"/>
<dbReference type="EMBL" id="REGN01006799">
    <property type="protein sequence ID" value="RNA08261.1"/>
    <property type="molecule type" value="Genomic_DNA"/>
</dbReference>
<reference evidence="1 2" key="1">
    <citation type="journal article" date="2018" name="Sci. Rep.">
        <title>Genomic signatures of local adaptation to the degree of environmental predictability in rotifers.</title>
        <authorList>
            <person name="Franch-Gras L."/>
            <person name="Hahn C."/>
            <person name="Garcia-Roger E.M."/>
            <person name="Carmona M.J."/>
            <person name="Serra M."/>
            <person name="Gomez A."/>
        </authorList>
    </citation>
    <scope>NUCLEOTIDE SEQUENCE [LARGE SCALE GENOMIC DNA]</scope>
    <source>
        <strain evidence="1">HYR1</strain>
    </source>
</reference>
<keyword evidence="2" id="KW-1185">Reference proteome</keyword>
<evidence type="ECO:0000313" key="1">
    <source>
        <dbReference type="EMBL" id="RNA08261.1"/>
    </source>
</evidence>
<name>A0A3M7QBA7_BRAPC</name>
<dbReference type="Proteomes" id="UP000276133">
    <property type="component" value="Unassembled WGS sequence"/>
</dbReference>
<sequence length="64" mass="7905">MHKNKKKIKVEKENDTLFKQSSIESEKYEETFKEKMHTFKFKKCTQLIKHINLHNFFLKNLVIY</sequence>
<protein>
    <submittedName>
        <fullName evidence="1">Uncharacterized protein</fullName>
    </submittedName>
</protein>
<comment type="caution">
    <text evidence="1">The sequence shown here is derived from an EMBL/GenBank/DDBJ whole genome shotgun (WGS) entry which is preliminary data.</text>
</comment>
<evidence type="ECO:0000313" key="2">
    <source>
        <dbReference type="Proteomes" id="UP000276133"/>
    </source>
</evidence>
<organism evidence="1 2">
    <name type="scientific">Brachionus plicatilis</name>
    <name type="common">Marine rotifer</name>
    <name type="synonym">Brachionus muelleri</name>
    <dbReference type="NCBI Taxonomy" id="10195"/>
    <lineage>
        <taxon>Eukaryota</taxon>
        <taxon>Metazoa</taxon>
        <taxon>Spiralia</taxon>
        <taxon>Gnathifera</taxon>
        <taxon>Rotifera</taxon>
        <taxon>Eurotatoria</taxon>
        <taxon>Monogononta</taxon>
        <taxon>Pseudotrocha</taxon>
        <taxon>Ploima</taxon>
        <taxon>Brachionidae</taxon>
        <taxon>Brachionus</taxon>
    </lineage>
</organism>